<dbReference type="AlphaFoldDB" id="Q17XA8"/>
<dbReference type="EMBL" id="AM260522">
    <property type="protein sequence ID" value="CAJ99718.1"/>
    <property type="molecule type" value="Genomic_DNA"/>
</dbReference>
<evidence type="ECO:0000313" key="2">
    <source>
        <dbReference type="Proteomes" id="UP000000775"/>
    </source>
</evidence>
<organism evidence="1 2">
    <name type="scientific">Helicobacter acinonychis (strain Sheeba)</name>
    <dbReference type="NCBI Taxonomy" id="382638"/>
    <lineage>
        <taxon>Bacteria</taxon>
        <taxon>Pseudomonadati</taxon>
        <taxon>Campylobacterota</taxon>
        <taxon>Epsilonproteobacteria</taxon>
        <taxon>Campylobacterales</taxon>
        <taxon>Helicobacteraceae</taxon>
        <taxon>Helicobacter</taxon>
    </lineage>
</organism>
<dbReference type="KEGG" id="hac:Hac_0943"/>
<dbReference type="HOGENOM" id="CLU_3217018_0_0_7"/>
<reference evidence="1 2" key="1">
    <citation type="journal article" date="2006" name="PLoS Genet.">
        <title>Who ate whom? Adaptive Helicobacter genomic changes that accompanied a host jump from early humans to large felines.</title>
        <authorList>
            <person name="Eppinger M."/>
            <person name="Baar C."/>
            <person name="Linz B."/>
            <person name="Raddatz G."/>
            <person name="Lanz C."/>
            <person name="Keller H."/>
            <person name="Morelli G."/>
            <person name="Gressmann H."/>
            <person name="Achtman M."/>
            <person name="Schuster S.C."/>
        </authorList>
    </citation>
    <scope>NUCLEOTIDE SEQUENCE [LARGE SCALE GENOMIC DNA]</scope>
    <source>
        <strain evidence="1 2">Sheeba</strain>
    </source>
</reference>
<dbReference type="STRING" id="382638.Hac_0943"/>
<proteinExistence type="predicted"/>
<name>Q17XA8_HELAH</name>
<gene>
    <name evidence="1" type="primary">omp12 fragment 4</name>
    <name evidence="1" type="ordered locus">Hac_0943</name>
</gene>
<sequence length="44" mass="4977">MDYGVGSDLLVNFINDKELKKVRFLLDFLAVSHSLARHGLILSM</sequence>
<protein>
    <submittedName>
        <fullName evidence="1">Outer membrane protein 12 4</fullName>
    </submittedName>
</protein>
<keyword evidence="2" id="KW-1185">Reference proteome</keyword>
<dbReference type="Proteomes" id="UP000000775">
    <property type="component" value="Chromosome"/>
</dbReference>
<evidence type="ECO:0000313" key="1">
    <source>
        <dbReference type="EMBL" id="CAJ99718.1"/>
    </source>
</evidence>
<accession>Q17XA8</accession>